<dbReference type="EMBL" id="VSRR010072187">
    <property type="protein sequence ID" value="MPC86682.1"/>
    <property type="molecule type" value="Genomic_DNA"/>
</dbReference>
<name>A0A5B7IS41_PORTR</name>
<dbReference type="AlphaFoldDB" id="A0A5B7IS41"/>
<gene>
    <name evidence="1" type="primary">NDUFA6_0</name>
    <name evidence="1" type="ORF">E2C01_081518</name>
</gene>
<dbReference type="OrthoDB" id="14535at2759"/>
<proteinExistence type="predicted"/>
<reference evidence="1 2" key="1">
    <citation type="submission" date="2019-05" db="EMBL/GenBank/DDBJ databases">
        <title>Another draft genome of Portunus trituberculatus and its Hox gene families provides insights of decapod evolution.</title>
        <authorList>
            <person name="Jeong J.-H."/>
            <person name="Song I."/>
            <person name="Kim S."/>
            <person name="Choi T."/>
            <person name="Kim D."/>
            <person name="Ryu S."/>
            <person name="Kim W."/>
        </authorList>
    </citation>
    <scope>NUCLEOTIDE SEQUENCE [LARGE SCALE GENOMIC DNA]</scope>
    <source>
        <tissue evidence="1">Muscle</tissue>
    </source>
</reference>
<dbReference type="Proteomes" id="UP000324222">
    <property type="component" value="Unassembled WGS sequence"/>
</dbReference>
<sequence>MASKLARAGVRQVKPILSVDHGEARQRVLNLYKAWYRQLPYIGQEGGERQCLVT</sequence>
<comment type="caution">
    <text evidence="1">The sequence shown here is derived from an EMBL/GenBank/DDBJ whole genome shotgun (WGS) entry which is preliminary data.</text>
</comment>
<evidence type="ECO:0000313" key="1">
    <source>
        <dbReference type="EMBL" id="MPC86682.1"/>
    </source>
</evidence>
<organism evidence="1 2">
    <name type="scientific">Portunus trituberculatus</name>
    <name type="common">Swimming crab</name>
    <name type="synonym">Neptunus trituberculatus</name>
    <dbReference type="NCBI Taxonomy" id="210409"/>
    <lineage>
        <taxon>Eukaryota</taxon>
        <taxon>Metazoa</taxon>
        <taxon>Ecdysozoa</taxon>
        <taxon>Arthropoda</taxon>
        <taxon>Crustacea</taxon>
        <taxon>Multicrustacea</taxon>
        <taxon>Malacostraca</taxon>
        <taxon>Eumalacostraca</taxon>
        <taxon>Eucarida</taxon>
        <taxon>Decapoda</taxon>
        <taxon>Pleocyemata</taxon>
        <taxon>Brachyura</taxon>
        <taxon>Eubrachyura</taxon>
        <taxon>Portunoidea</taxon>
        <taxon>Portunidae</taxon>
        <taxon>Portuninae</taxon>
        <taxon>Portunus</taxon>
    </lineage>
</organism>
<protein>
    <submittedName>
        <fullName evidence="1">NADH dehydrogenase [ubiquinone] 1 alpha subcomplex subunit 6</fullName>
    </submittedName>
</protein>
<keyword evidence="2" id="KW-1185">Reference proteome</keyword>
<accession>A0A5B7IS41</accession>
<keyword evidence="1" id="KW-0830">Ubiquinone</keyword>
<evidence type="ECO:0000313" key="2">
    <source>
        <dbReference type="Proteomes" id="UP000324222"/>
    </source>
</evidence>